<dbReference type="GO" id="GO:0003677">
    <property type="term" value="F:DNA binding"/>
    <property type="evidence" value="ECO:0007669"/>
    <property type="project" value="UniProtKB-KW"/>
</dbReference>
<gene>
    <name evidence="5" type="ORF">PEDI_56300</name>
</gene>
<keyword evidence="5" id="KW-0540">Nuclease</keyword>
<accession>A0AAN4W4F5</accession>
<protein>
    <submittedName>
        <fullName evidence="5">Restriction endonuclease subunit S</fullName>
    </submittedName>
</protein>
<evidence type="ECO:0000313" key="6">
    <source>
        <dbReference type="Proteomes" id="UP001310022"/>
    </source>
</evidence>
<dbReference type="Pfam" id="PF01420">
    <property type="entry name" value="Methylase_S"/>
    <property type="match status" value="2"/>
</dbReference>
<evidence type="ECO:0000256" key="3">
    <source>
        <dbReference type="ARBA" id="ARBA00023125"/>
    </source>
</evidence>
<evidence type="ECO:0000259" key="4">
    <source>
        <dbReference type="Pfam" id="PF01420"/>
    </source>
</evidence>
<sequence>MSYIEKLLAGAKVEWKTLGDIGEIIRGNGLQKKDLREDGFPAIHYGQIFTRYGLSTENTYTFVDEHFARKLKTAIKNDLLIATTSENDEDVLKPLAWLGEQTAISGDMMMFRHRQNVKFLAYYFQSTPFQKQKQKYITGAKVRRVSSGNLAKMEVPIPPLSVQEEIVRILDTFTKLTTKLTTELTTELTMRKKQYSYYRDSLLSFEEREVKWKTLGEIGEFQRGKRFVKDDMISEGIPCIHYGEMYTHYGIWADKSKSFVSKELTDKKKLRVAEKGDIIIVGAGETIEDIGKGTAWLSDDDVVIHDACFSYRSALNPKYVAYYTRTKHFHNQIRRHISSGKISAINAKGLSKVVIPIPSSKEQERIVTILDDFDTLTTSINEGLPKEVELRKKQYEYYRDLLLNFPKD</sequence>
<evidence type="ECO:0000256" key="1">
    <source>
        <dbReference type="ARBA" id="ARBA00010923"/>
    </source>
</evidence>
<proteinExistence type="inferred from homology"/>
<dbReference type="PANTHER" id="PTHR43140">
    <property type="entry name" value="TYPE-1 RESTRICTION ENZYME ECOKI SPECIFICITY PROTEIN"/>
    <property type="match status" value="1"/>
</dbReference>
<dbReference type="InterPro" id="IPR000055">
    <property type="entry name" value="Restrct_endonuc_typeI_TRD"/>
</dbReference>
<organism evidence="5 6">
    <name type="scientific">Persicobacter diffluens</name>
    <dbReference type="NCBI Taxonomy" id="981"/>
    <lineage>
        <taxon>Bacteria</taxon>
        <taxon>Pseudomonadati</taxon>
        <taxon>Bacteroidota</taxon>
        <taxon>Cytophagia</taxon>
        <taxon>Cytophagales</taxon>
        <taxon>Persicobacteraceae</taxon>
        <taxon>Persicobacter</taxon>
    </lineage>
</organism>
<name>A0AAN4W4F5_9BACT</name>
<keyword evidence="2" id="KW-0680">Restriction system</keyword>
<comment type="caution">
    <text evidence="5">The sequence shown here is derived from an EMBL/GenBank/DDBJ whole genome shotgun (WGS) entry which is preliminary data.</text>
</comment>
<evidence type="ECO:0000313" key="5">
    <source>
        <dbReference type="EMBL" id="GJM65078.1"/>
    </source>
</evidence>
<keyword evidence="3" id="KW-0238">DNA-binding</keyword>
<feature type="domain" description="Type I restriction modification DNA specificity" evidence="4">
    <location>
        <begin position="14"/>
        <end position="189"/>
    </location>
</feature>
<dbReference type="Gene3D" id="3.90.220.20">
    <property type="entry name" value="DNA methylase specificity domains"/>
    <property type="match status" value="2"/>
</dbReference>
<evidence type="ECO:0000256" key="2">
    <source>
        <dbReference type="ARBA" id="ARBA00022747"/>
    </source>
</evidence>
<dbReference type="GO" id="GO:0009307">
    <property type="term" value="P:DNA restriction-modification system"/>
    <property type="evidence" value="ECO:0007669"/>
    <property type="project" value="UniProtKB-KW"/>
</dbReference>
<reference evidence="5 6" key="1">
    <citation type="submission" date="2021-12" db="EMBL/GenBank/DDBJ databases">
        <title>Genome sequencing of bacteria with rrn-lacking chromosome and rrn-plasmid.</title>
        <authorList>
            <person name="Anda M."/>
            <person name="Iwasaki W."/>
        </authorList>
    </citation>
    <scope>NUCLEOTIDE SEQUENCE [LARGE SCALE GENOMIC DNA]</scope>
    <source>
        <strain evidence="5 6">NBRC 15940</strain>
    </source>
</reference>
<dbReference type="PANTHER" id="PTHR43140:SF1">
    <property type="entry name" value="TYPE I RESTRICTION ENZYME ECOKI SPECIFICITY SUBUNIT"/>
    <property type="match status" value="1"/>
</dbReference>
<feature type="domain" description="Type I restriction modification DNA specificity" evidence="4">
    <location>
        <begin position="209"/>
        <end position="389"/>
    </location>
</feature>
<dbReference type="CDD" id="cd17268">
    <property type="entry name" value="RMtype1_S_Ara36733I_TRD1-CR1_like"/>
    <property type="match status" value="2"/>
</dbReference>
<dbReference type="InterPro" id="IPR051212">
    <property type="entry name" value="Type-I_RE_S_subunit"/>
</dbReference>
<keyword evidence="5" id="KW-0378">Hydrolase</keyword>
<keyword evidence="5" id="KW-0255">Endonuclease</keyword>
<keyword evidence="6" id="KW-1185">Reference proteome</keyword>
<dbReference type="AlphaFoldDB" id="A0AAN4W4F5"/>
<dbReference type="InterPro" id="IPR044946">
    <property type="entry name" value="Restrct_endonuc_typeI_TRD_sf"/>
</dbReference>
<dbReference type="SUPFAM" id="SSF116734">
    <property type="entry name" value="DNA methylase specificity domain"/>
    <property type="match status" value="2"/>
</dbReference>
<dbReference type="EMBL" id="BQKE01000013">
    <property type="protein sequence ID" value="GJM65078.1"/>
    <property type="molecule type" value="Genomic_DNA"/>
</dbReference>
<comment type="similarity">
    <text evidence="1">Belongs to the type-I restriction system S methylase family.</text>
</comment>
<dbReference type="RefSeq" id="WP_338240137.1">
    <property type="nucleotide sequence ID" value="NZ_BQKE01000013.1"/>
</dbReference>
<dbReference type="GO" id="GO:0004519">
    <property type="term" value="F:endonuclease activity"/>
    <property type="evidence" value="ECO:0007669"/>
    <property type="project" value="UniProtKB-KW"/>
</dbReference>
<dbReference type="Proteomes" id="UP001310022">
    <property type="component" value="Unassembled WGS sequence"/>
</dbReference>